<dbReference type="InterPro" id="IPR023827">
    <property type="entry name" value="Peptidase_S8_Asp-AS"/>
</dbReference>
<evidence type="ECO:0000256" key="4">
    <source>
        <dbReference type="ARBA" id="ARBA00022670"/>
    </source>
</evidence>
<dbReference type="Gene3D" id="2.60.40.1710">
    <property type="entry name" value="Subtilisin-like superfamily"/>
    <property type="match status" value="1"/>
</dbReference>
<dbReference type="PRINTS" id="PR00723">
    <property type="entry name" value="SUBTILISIN"/>
</dbReference>
<dbReference type="InterPro" id="IPR015500">
    <property type="entry name" value="Peptidase_S8_subtilisin-rel"/>
</dbReference>
<evidence type="ECO:0000259" key="14">
    <source>
        <dbReference type="Pfam" id="PF05922"/>
    </source>
</evidence>
<comment type="caution">
    <text evidence="16">The sequence shown here is derived from an EMBL/GenBank/DDBJ whole genome shotgun (WGS) entry which is preliminary data.</text>
</comment>
<dbReference type="PANTHER" id="PTHR43806:SF66">
    <property type="entry name" value="SERIN ENDOPEPTIDASE"/>
    <property type="match status" value="1"/>
</dbReference>
<feature type="domain" description="PA" evidence="13">
    <location>
        <begin position="376"/>
        <end position="455"/>
    </location>
</feature>
<dbReference type="Gene3D" id="3.50.30.30">
    <property type="match status" value="1"/>
</dbReference>
<keyword evidence="4 9" id="KW-0645">Protease</keyword>
<dbReference type="InterPro" id="IPR050131">
    <property type="entry name" value="Peptidase_S8_subtilisin-like"/>
</dbReference>
<name>A0A246BEG0_9DEIO</name>
<dbReference type="SUPFAM" id="SSF52743">
    <property type="entry name" value="Subtilisin-like"/>
    <property type="match status" value="1"/>
</dbReference>
<dbReference type="InterPro" id="IPR034187">
    <property type="entry name" value="Peptidases_S8_5"/>
</dbReference>
<proteinExistence type="inferred from homology"/>
<dbReference type="Pfam" id="PF00082">
    <property type="entry name" value="Peptidase_S8"/>
    <property type="match status" value="1"/>
</dbReference>
<dbReference type="InterPro" id="IPR003137">
    <property type="entry name" value="PA_domain"/>
</dbReference>
<dbReference type="OrthoDB" id="9798386at2"/>
<protein>
    <submittedName>
        <fullName evidence="16">Peptidase S8</fullName>
    </submittedName>
</protein>
<dbReference type="InterPro" id="IPR010259">
    <property type="entry name" value="S8pro/Inhibitor_I9"/>
</dbReference>
<evidence type="ECO:0000256" key="5">
    <source>
        <dbReference type="ARBA" id="ARBA00022729"/>
    </source>
</evidence>
<feature type="domain" description="Inhibitor I9" evidence="14">
    <location>
        <begin position="79"/>
        <end position="120"/>
    </location>
</feature>
<dbReference type="SUPFAM" id="SSF52025">
    <property type="entry name" value="PA domain"/>
    <property type="match status" value="1"/>
</dbReference>
<dbReference type="PROSITE" id="PS00137">
    <property type="entry name" value="SUBTILASE_HIS"/>
    <property type="match status" value="1"/>
</dbReference>
<dbReference type="InterPro" id="IPR022398">
    <property type="entry name" value="Peptidase_S8_His-AS"/>
</dbReference>
<dbReference type="EMBL" id="NHMK01000033">
    <property type="protein sequence ID" value="OWL93607.1"/>
    <property type="molecule type" value="Genomic_DNA"/>
</dbReference>
<evidence type="ECO:0000256" key="2">
    <source>
        <dbReference type="ARBA" id="ARBA00022512"/>
    </source>
</evidence>
<keyword evidence="6 9" id="KW-0378">Hydrolase</keyword>
<feature type="active site" description="Charge relay system" evidence="8 9">
    <location>
        <position position="166"/>
    </location>
</feature>
<dbReference type="Pfam" id="PF05922">
    <property type="entry name" value="Inhibitor_I9"/>
    <property type="match status" value="1"/>
</dbReference>
<reference evidence="16 17" key="1">
    <citation type="submission" date="2017-05" db="EMBL/GenBank/DDBJ databases">
        <title>De novo genome assembly of Deniococcus indicus strain DR1.</title>
        <authorList>
            <person name="Chauhan D."/>
            <person name="Yennamalli R.M."/>
            <person name="Priyadarshini R."/>
        </authorList>
    </citation>
    <scope>NUCLEOTIDE SEQUENCE [LARGE SCALE GENOMIC DNA]</scope>
    <source>
        <strain evidence="16 17">DR1</strain>
    </source>
</reference>
<dbReference type="GO" id="GO:0016020">
    <property type="term" value="C:membrane"/>
    <property type="evidence" value="ECO:0007669"/>
    <property type="project" value="InterPro"/>
</dbReference>
<evidence type="ECO:0000313" key="16">
    <source>
        <dbReference type="EMBL" id="OWL93607.1"/>
    </source>
</evidence>
<dbReference type="InterPro" id="IPR010435">
    <property type="entry name" value="C5a/SBT2-like_Fn3"/>
</dbReference>
<dbReference type="Pfam" id="PF06280">
    <property type="entry name" value="fn3_5"/>
    <property type="match status" value="1"/>
</dbReference>
<dbReference type="PROSITE" id="PS00136">
    <property type="entry name" value="SUBTILASE_ASP"/>
    <property type="match status" value="1"/>
</dbReference>
<keyword evidence="5 11" id="KW-0732">Signal</keyword>
<dbReference type="Pfam" id="PF02225">
    <property type="entry name" value="PA"/>
    <property type="match status" value="1"/>
</dbReference>
<dbReference type="PROSITE" id="PS51257">
    <property type="entry name" value="PROKAR_LIPOPROTEIN"/>
    <property type="match status" value="1"/>
</dbReference>
<dbReference type="GO" id="GO:0006508">
    <property type="term" value="P:proteolysis"/>
    <property type="evidence" value="ECO:0007669"/>
    <property type="project" value="UniProtKB-KW"/>
</dbReference>
<feature type="active site" description="Charge relay system" evidence="8 9">
    <location>
        <position position="211"/>
    </location>
</feature>
<dbReference type="CDD" id="cd07489">
    <property type="entry name" value="Peptidases_S8_5"/>
    <property type="match status" value="1"/>
</dbReference>
<feature type="signal peptide" evidence="11">
    <location>
        <begin position="1"/>
        <end position="21"/>
    </location>
</feature>
<dbReference type="Gene3D" id="2.60.40.4070">
    <property type="match status" value="1"/>
</dbReference>
<feature type="active site" description="Charge relay system" evidence="8 9">
    <location>
        <position position="527"/>
    </location>
</feature>
<evidence type="ECO:0000256" key="1">
    <source>
        <dbReference type="ARBA" id="ARBA00011073"/>
    </source>
</evidence>
<keyword evidence="7 9" id="KW-0720">Serine protease</keyword>
<evidence type="ECO:0000259" key="15">
    <source>
        <dbReference type="Pfam" id="PF06280"/>
    </source>
</evidence>
<evidence type="ECO:0000256" key="10">
    <source>
        <dbReference type="RuleBase" id="RU003355"/>
    </source>
</evidence>
<keyword evidence="3" id="KW-0964">Secreted</keyword>
<keyword evidence="17" id="KW-1185">Reference proteome</keyword>
<dbReference type="GO" id="GO:0005615">
    <property type="term" value="C:extracellular space"/>
    <property type="evidence" value="ECO:0007669"/>
    <property type="project" value="TreeGrafter"/>
</dbReference>
<dbReference type="PANTHER" id="PTHR43806">
    <property type="entry name" value="PEPTIDASE S8"/>
    <property type="match status" value="1"/>
</dbReference>
<feature type="domain" description="C5a peptidase/Subtilisin-like protease SBT2-like Fn3-like" evidence="15">
    <location>
        <begin position="608"/>
        <end position="714"/>
    </location>
</feature>
<dbReference type="PROSITE" id="PS51892">
    <property type="entry name" value="SUBTILASE"/>
    <property type="match status" value="1"/>
</dbReference>
<dbReference type="InterPro" id="IPR046450">
    <property type="entry name" value="PA_dom_sf"/>
</dbReference>
<evidence type="ECO:0000313" key="17">
    <source>
        <dbReference type="Proteomes" id="UP000197208"/>
    </source>
</evidence>
<keyword evidence="2" id="KW-0134">Cell wall</keyword>
<accession>A0A246BEG0</accession>
<sequence length="873" mass="90713">MKNTVKSLSLLSLALVLGACGNSSTVSTPVTSGVKAPQFTAVPGKWFVELEGDPTALSVQSVGAQQAVFRAQAAASGIRYQEVMSFDTLFNGFSVQAEEAEVNRLSLLPGVRAVYPVEQVERPVVQRDLLSSLNPDMMTAVSMTGADIAQNELGLTGKGVKVAVMDTGIDLEHPAFKNRVVAGYDFVGDAFGTGGNFTPKPDDNPDDCGGHGTHVAGIVGGADAAAKFKGVAPDVTFGAYKVFGCDGSTSSDIMIAAMERAYKDGMHILNMSIGASYQWPEYPSAKVASRLVKQGMVVTVSAGNSGTNGQWATGAPSLGENVIATASVDNTRIDLSSFTLSDGSKVGFYAATGSPVPTKGTTFQVAKKPSSTPTTTNDGCTASGGFAAGSLTGKAALIRRGSCTFYEKAKNAQDAGATAVILYNNVAGYINPTVTGTPAITIPVVSISAADGAKIDGLIATGASFTFDGGTLSIENPTSSTLSSFTSYGMSPDLELKPDLAAPGGSIKSAYPLTVEPGGYAVLSGTSMAAPHAAGVAALMLQAYPTMKAKDMRARLMNTASLRKFRAASGVTTFNDYVQRQGAGMIDVIAAHNATVSATPSKLSLGESDTFATRSKVVVLKNTGATREVFTVKHAPALTVAGTTLAPAASTAAAKMTVNGTDVDAGSLMIEVAPFSEVELNVTVTPPASAPDKAQYGGYLSLQSKTTSSLVVPYSGFKGDYQSIEVLGRVNIGGASYDFPVLYDAKEDVFFEENEAVTTLPDFTMAADDQPSVLAQLSHQAQRITLELLDGNGNVIEQLGNYPYVGRNATNVYVDSTSDAWDAFGWDGKLKGGSNAPNGTYQLRLKVLKALGDESNPKHTETYTSQKFTVKRP</sequence>
<dbReference type="InterPro" id="IPR023828">
    <property type="entry name" value="Peptidase_S8_Ser-AS"/>
</dbReference>
<evidence type="ECO:0000259" key="12">
    <source>
        <dbReference type="Pfam" id="PF00082"/>
    </source>
</evidence>
<evidence type="ECO:0000256" key="6">
    <source>
        <dbReference type="ARBA" id="ARBA00022801"/>
    </source>
</evidence>
<evidence type="ECO:0000256" key="8">
    <source>
        <dbReference type="PIRSR" id="PIRSR615500-1"/>
    </source>
</evidence>
<organism evidence="16 17">
    <name type="scientific">Deinococcus indicus</name>
    <dbReference type="NCBI Taxonomy" id="223556"/>
    <lineage>
        <taxon>Bacteria</taxon>
        <taxon>Thermotogati</taxon>
        <taxon>Deinococcota</taxon>
        <taxon>Deinococci</taxon>
        <taxon>Deinococcales</taxon>
        <taxon>Deinococcaceae</taxon>
        <taxon>Deinococcus</taxon>
    </lineage>
</organism>
<dbReference type="Proteomes" id="UP000197208">
    <property type="component" value="Unassembled WGS sequence"/>
</dbReference>
<evidence type="ECO:0000256" key="9">
    <source>
        <dbReference type="PROSITE-ProRule" id="PRU01240"/>
    </source>
</evidence>
<dbReference type="InterPro" id="IPR000209">
    <property type="entry name" value="Peptidase_S8/S53_dom"/>
</dbReference>
<dbReference type="InterPro" id="IPR036852">
    <property type="entry name" value="Peptidase_S8/S53_dom_sf"/>
</dbReference>
<evidence type="ECO:0000259" key="13">
    <source>
        <dbReference type="Pfam" id="PF02225"/>
    </source>
</evidence>
<dbReference type="Gene3D" id="3.40.50.200">
    <property type="entry name" value="Peptidase S8/S53 domain"/>
    <property type="match status" value="1"/>
</dbReference>
<dbReference type="PROSITE" id="PS00138">
    <property type="entry name" value="SUBTILASE_SER"/>
    <property type="match status" value="1"/>
</dbReference>
<dbReference type="GO" id="GO:0004252">
    <property type="term" value="F:serine-type endopeptidase activity"/>
    <property type="evidence" value="ECO:0007669"/>
    <property type="project" value="UniProtKB-UniRule"/>
</dbReference>
<gene>
    <name evidence="16" type="ORF">CBQ26_19220</name>
</gene>
<comment type="similarity">
    <text evidence="1 9 10">Belongs to the peptidase S8 family.</text>
</comment>
<feature type="domain" description="Peptidase S8/S53" evidence="12">
    <location>
        <begin position="157"/>
        <end position="567"/>
    </location>
</feature>
<feature type="chain" id="PRO_5013190531" evidence="11">
    <location>
        <begin position="22"/>
        <end position="873"/>
    </location>
</feature>
<dbReference type="RefSeq" id="WP_088250221.1">
    <property type="nucleotide sequence ID" value="NZ_NHMK01000033.1"/>
</dbReference>
<evidence type="ECO:0000256" key="3">
    <source>
        <dbReference type="ARBA" id="ARBA00022525"/>
    </source>
</evidence>
<evidence type="ECO:0000256" key="11">
    <source>
        <dbReference type="SAM" id="SignalP"/>
    </source>
</evidence>
<dbReference type="AlphaFoldDB" id="A0A246BEG0"/>
<evidence type="ECO:0000256" key="7">
    <source>
        <dbReference type="ARBA" id="ARBA00022825"/>
    </source>
</evidence>